<dbReference type="AlphaFoldDB" id="A0A0R3KZF1"/>
<dbReference type="Pfam" id="PF21834">
    <property type="entry name" value="DUF6894"/>
    <property type="match status" value="1"/>
</dbReference>
<dbReference type="EMBL" id="LLXZ01000181">
    <property type="protein sequence ID" value="KRQ98942.1"/>
    <property type="molecule type" value="Genomic_DNA"/>
</dbReference>
<reference evidence="2 3" key="1">
    <citation type="submission" date="2014-03" db="EMBL/GenBank/DDBJ databases">
        <title>Bradyrhizobium valentinum sp. nov., isolated from effective nodules of Lupinus mariae-josephae, a lupine endemic of basic-lime soils in Eastern Spain.</title>
        <authorList>
            <person name="Duran D."/>
            <person name="Rey L."/>
            <person name="Navarro A."/>
            <person name="Busquets A."/>
            <person name="Imperial J."/>
            <person name="Ruiz-Argueso T."/>
        </authorList>
    </citation>
    <scope>NUCLEOTIDE SEQUENCE [LARGE SCALE GENOMIC DNA]</scope>
    <source>
        <strain evidence="2 3">PAC68</strain>
    </source>
</reference>
<dbReference type="InterPro" id="IPR054189">
    <property type="entry name" value="DUF6894"/>
</dbReference>
<dbReference type="Proteomes" id="UP000050863">
    <property type="component" value="Unassembled WGS sequence"/>
</dbReference>
<evidence type="ECO:0000259" key="1">
    <source>
        <dbReference type="Pfam" id="PF21834"/>
    </source>
</evidence>
<keyword evidence="3" id="KW-1185">Reference proteome</keyword>
<dbReference type="RefSeq" id="WP_057838999.1">
    <property type="nucleotide sequence ID" value="NZ_LLXZ01000181.1"/>
</dbReference>
<evidence type="ECO:0000313" key="2">
    <source>
        <dbReference type="EMBL" id="KRQ98942.1"/>
    </source>
</evidence>
<organism evidence="2 3">
    <name type="scientific">Bradyrhizobium jicamae</name>
    <dbReference type="NCBI Taxonomy" id="280332"/>
    <lineage>
        <taxon>Bacteria</taxon>
        <taxon>Pseudomonadati</taxon>
        <taxon>Pseudomonadota</taxon>
        <taxon>Alphaproteobacteria</taxon>
        <taxon>Hyphomicrobiales</taxon>
        <taxon>Nitrobacteraceae</taxon>
        <taxon>Bradyrhizobium</taxon>
    </lineage>
</organism>
<gene>
    <name evidence="2" type="ORF">CQ12_23955</name>
</gene>
<name>A0A0R3KZF1_9BRAD</name>
<feature type="domain" description="DUF6894" evidence="1">
    <location>
        <begin position="4"/>
        <end position="63"/>
    </location>
</feature>
<proteinExistence type="predicted"/>
<evidence type="ECO:0000313" key="3">
    <source>
        <dbReference type="Proteomes" id="UP000050863"/>
    </source>
</evidence>
<protein>
    <recommendedName>
        <fullName evidence="1">DUF6894 domain-containing protein</fullName>
    </recommendedName>
</protein>
<comment type="caution">
    <text evidence="2">The sequence shown here is derived from an EMBL/GenBank/DDBJ whole genome shotgun (WGS) entry which is preliminary data.</text>
</comment>
<accession>A0A0R3KZF1</accession>
<sequence>MAQYFFDLRSGEIFSSDQDGIELPDAGEAHAMALSALIDAARDAVMEGTVNQHFSVEVRDGPDPVLEVAAVFHSKIFRTQ</sequence>